<dbReference type="InterPro" id="IPR000933">
    <property type="entry name" value="Glyco_hydro_29"/>
</dbReference>
<feature type="chain" id="PRO_5018567792" description="alpha-L-fucosidase" evidence="6">
    <location>
        <begin position="22"/>
        <end position="459"/>
    </location>
</feature>
<name>A0A3R5WZH6_ORNRH</name>
<dbReference type="RefSeq" id="WP_128501194.1">
    <property type="nucleotide sequence ID" value="NZ_CP035107.1"/>
</dbReference>
<dbReference type="EC" id="3.2.1.51" evidence="2"/>
<keyword evidence="4 8" id="KW-0378">Hydrolase</keyword>
<dbReference type="AlphaFoldDB" id="A0A3R5WZH6"/>
<dbReference type="InterPro" id="IPR017853">
    <property type="entry name" value="GH"/>
</dbReference>
<dbReference type="Proteomes" id="UP000287701">
    <property type="component" value="Chromosome"/>
</dbReference>
<dbReference type="GO" id="GO:0005764">
    <property type="term" value="C:lysosome"/>
    <property type="evidence" value="ECO:0007669"/>
    <property type="project" value="TreeGrafter"/>
</dbReference>
<sequence length="459" mass="51938">MKTIKKTIFAVFLMCFSLIKAQNIPTPKPNQLDFLNAELGVVIHYDLHVFDNEKYGQGGNRITPIPDYNIFNPKHLDTDQWIAAAKAMGAKFAILTATHETGFALYQSDVNPYCMKALKFQDGKGDIVRDFVNSCRKYGIKPGIYIGIRWNSFLGIHNFKAEGGGEFAKRRQEWYKKMCEGMTHELTSRYGDLFAVWFDGGADDPRDLGPDVEPIVSKNNPNCLFYHNVDRADFRWGGSESGTVGYPNYSSFPTPFSHNKNNDTQKAYQSLLKHGDPNGKYFVPAMADSPLRGYNGRHEWFWEPGDEEAVYPLAHLMDMYEKSVGRNSTLILGLTPNPDGLLDDGDVKRLREFGEAIQQAYGNPIATQKGTGKTLSIRLKNPEKIQKIIIQEDIAKGERIREFIIEAKIKNRWVKIAEGESVGHKRIIKLPKTYLVKDVRLKVTKSVAPPVISNFSLFL</sequence>
<evidence type="ECO:0000259" key="7">
    <source>
        <dbReference type="Pfam" id="PF01120"/>
    </source>
</evidence>
<evidence type="ECO:0000256" key="3">
    <source>
        <dbReference type="ARBA" id="ARBA00022729"/>
    </source>
</evidence>
<dbReference type="PANTHER" id="PTHR10030:SF37">
    <property type="entry name" value="ALPHA-L-FUCOSIDASE-RELATED"/>
    <property type="match status" value="1"/>
</dbReference>
<evidence type="ECO:0000313" key="9">
    <source>
        <dbReference type="Proteomes" id="UP000287701"/>
    </source>
</evidence>
<evidence type="ECO:0000256" key="1">
    <source>
        <dbReference type="ARBA" id="ARBA00007951"/>
    </source>
</evidence>
<dbReference type="SUPFAM" id="SSF51445">
    <property type="entry name" value="(Trans)glycosidases"/>
    <property type="match status" value="1"/>
</dbReference>
<dbReference type="Gene3D" id="3.20.20.80">
    <property type="entry name" value="Glycosidases"/>
    <property type="match status" value="1"/>
</dbReference>
<evidence type="ECO:0000256" key="4">
    <source>
        <dbReference type="ARBA" id="ARBA00022801"/>
    </source>
</evidence>
<accession>A0A3R5WZH6</accession>
<comment type="similarity">
    <text evidence="1">Belongs to the glycosyl hydrolase 29 family.</text>
</comment>
<evidence type="ECO:0000313" key="8">
    <source>
        <dbReference type="EMBL" id="QAR30716.1"/>
    </source>
</evidence>
<evidence type="ECO:0000256" key="6">
    <source>
        <dbReference type="SAM" id="SignalP"/>
    </source>
</evidence>
<keyword evidence="5" id="KW-0326">Glycosidase</keyword>
<dbReference type="GO" id="GO:0016139">
    <property type="term" value="P:glycoside catabolic process"/>
    <property type="evidence" value="ECO:0007669"/>
    <property type="project" value="TreeGrafter"/>
</dbReference>
<dbReference type="OrthoDB" id="9794572at2"/>
<dbReference type="Gene3D" id="2.60.120.260">
    <property type="entry name" value="Galactose-binding domain-like"/>
    <property type="match status" value="1"/>
</dbReference>
<feature type="signal peptide" evidence="6">
    <location>
        <begin position="1"/>
        <end position="21"/>
    </location>
</feature>
<protein>
    <recommendedName>
        <fullName evidence="2">alpha-L-fucosidase</fullName>
        <ecNumber evidence="2">3.2.1.51</ecNumber>
    </recommendedName>
</protein>
<dbReference type="InterPro" id="IPR057739">
    <property type="entry name" value="Glyco_hydro_29_N"/>
</dbReference>
<organism evidence="8 9">
    <name type="scientific">Ornithobacterium rhinotracheale</name>
    <dbReference type="NCBI Taxonomy" id="28251"/>
    <lineage>
        <taxon>Bacteria</taxon>
        <taxon>Pseudomonadati</taxon>
        <taxon>Bacteroidota</taxon>
        <taxon>Flavobacteriia</taxon>
        <taxon>Flavobacteriales</taxon>
        <taxon>Weeksellaceae</taxon>
        <taxon>Ornithobacterium</taxon>
    </lineage>
</organism>
<dbReference type="GO" id="GO:0004560">
    <property type="term" value="F:alpha-L-fucosidase activity"/>
    <property type="evidence" value="ECO:0007669"/>
    <property type="project" value="InterPro"/>
</dbReference>
<proteinExistence type="inferred from homology"/>
<evidence type="ECO:0000256" key="2">
    <source>
        <dbReference type="ARBA" id="ARBA00012662"/>
    </source>
</evidence>
<dbReference type="Pfam" id="PF01120">
    <property type="entry name" value="Alpha_L_fucos"/>
    <property type="match status" value="1"/>
</dbReference>
<dbReference type="EMBL" id="CP035107">
    <property type="protein sequence ID" value="QAR30716.1"/>
    <property type="molecule type" value="Genomic_DNA"/>
</dbReference>
<dbReference type="GO" id="GO:0006004">
    <property type="term" value="P:fucose metabolic process"/>
    <property type="evidence" value="ECO:0007669"/>
    <property type="project" value="TreeGrafter"/>
</dbReference>
<keyword evidence="3 6" id="KW-0732">Signal</keyword>
<dbReference type="SMART" id="SM00812">
    <property type="entry name" value="Alpha_L_fucos"/>
    <property type="match status" value="1"/>
</dbReference>
<reference evidence="8 9" key="1">
    <citation type="submission" date="2019-01" db="EMBL/GenBank/DDBJ databases">
        <title>Whole Genome of Ornithobacterium rhinotracheale FARPER-174b.</title>
        <authorList>
            <person name="Tataje-Lavanda L.A."/>
            <person name="Montalvan A."/>
            <person name="Montesinos R."/>
            <person name="Zimic M."/>
            <person name="Fernandez-Sanchez M."/>
            <person name="Fernandez-Diaz M."/>
        </authorList>
    </citation>
    <scope>NUCLEOTIDE SEQUENCE [LARGE SCALE GENOMIC DNA]</scope>
    <source>
        <strain evidence="8 9">FARPER-174b</strain>
    </source>
</reference>
<gene>
    <name evidence="8" type="ORF">EQP59_04865</name>
</gene>
<evidence type="ECO:0000256" key="5">
    <source>
        <dbReference type="ARBA" id="ARBA00023295"/>
    </source>
</evidence>
<dbReference type="PANTHER" id="PTHR10030">
    <property type="entry name" value="ALPHA-L-FUCOSIDASE"/>
    <property type="match status" value="1"/>
</dbReference>
<feature type="domain" description="Glycoside hydrolase family 29 N-terminal" evidence="7">
    <location>
        <begin position="69"/>
        <end position="356"/>
    </location>
</feature>